<evidence type="ECO:0000313" key="2">
    <source>
        <dbReference type="Proteomes" id="UP001331761"/>
    </source>
</evidence>
<protein>
    <submittedName>
        <fullName evidence="1">Uncharacterized protein</fullName>
    </submittedName>
</protein>
<gene>
    <name evidence="1" type="ORF">GCK32_020696</name>
</gene>
<dbReference type="EMBL" id="WIXE01001285">
    <property type="protein sequence ID" value="KAK5985839.1"/>
    <property type="molecule type" value="Genomic_DNA"/>
</dbReference>
<feature type="non-terminal residue" evidence="1">
    <location>
        <position position="1"/>
    </location>
</feature>
<keyword evidence="2" id="KW-1185">Reference proteome</keyword>
<dbReference type="Proteomes" id="UP001331761">
    <property type="component" value="Unassembled WGS sequence"/>
</dbReference>
<proteinExistence type="predicted"/>
<comment type="caution">
    <text evidence="1">The sequence shown here is derived from an EMBL/GenBank/DDBJ whole genome shotgun (WGS) entry which is preliminary data.</text>
</comment>
<evidence type="ECO:0000313" key="1">
    <source>
        <dbReference type="EMBL" id="KAK5985839.1"/>
    </source>
</evidence>
<accession>A0AAN8FZK0</accession>
<organism evidence="1 2">
    <name type="scientific">Trichostrongylus colubriformis</name>
    <name type="common">Black scour worm</name>
    <dbReference type="NCBI Taxonomy" id="6319"/>
    <lineage>
        <taxon>Eukaryota</taxon>
        <taxon>Metazoa</taxon>
        <taxon>Ecdysozoa</taxon>
        <taxon>Nematoda</taxon>
        <taxon>Chromadorea</taxon>
        <taxon>Rhabditida</taxon>
        <taxon>Rhabditina</taxon>
        <taxon>Rhabditomorpha</taxon>
        <taxon>Strongyloidea</taxon>
        <taxon>Trichostrongylidae</taxon>
        <taxon>Trichostrongylus</taxon>
    </lineage>
</organism>
<sequence>NKKMRKDYEEMEQSIYSQRIIRANHQANAAGHGPPEEVNNRLLKSSMQSSTISEEAAKQLAELKFKLQEAELLPIVSGVVLNVLGLITDHSNRRADEAV</sequence>
<name>A0AAN8FZK0_TRICO</name>
<dbReference type="AlphaFoldDB" id="A0AAN8FZK0"/>
<reference evidence="1 2" key="1">
    <citation type="submission" date="2019-10" db="EMBL/GenBank/DDBJ databases">
        <title>Assembly and Annotation for the nematode Trichostrongylus colubriformis.</title>
        <authorList>
            <person name="Martin J."/>
        </authorList>
    </citation>
    <scope>NUCLEOTIDE SEQUENCE [LARGE SCALE GENOMIC DNA]</scope>
    <source>
        <strain evidence="1">G859</strain>
        <tissue evidence="1">Whole worm</tissue>
    </source>
</reference>